<comment type="caution">
    <text evidence="1">The sequence shown here is derived from an EMBL/GenBank/DDBJ whole genome shotgun (WGS) entry which is preliminary data.</text>
</comment>
<evidence type="ECO:0000313" key="2">
    <source>
        <dbReference type="Proteomes" id="UP000305848"/>
    </source>
</evidence>
<dbReference type="RefSeq" id="WP_137261209.1">
    <property type="nucleotide sequence ID" value="NZ_SZQL01000005.1"/>
</dbReference>
<organism evidence="1 2">
    <name type="scientific">Ilyomonas limi</name>
    <dbReference type="NCBI Taxonomy" id="2575867"/>
    <lineage>
        <taxon>Bacteria</taxon>
        <taxon>Pseudomonadati</taxon>
        <taxon>Bacteroidota</taxon>
        <taxon>Chitinophagia</taxon>
        <taxon>Chitinophagales</taxon>
        <taxon>Chitinophagaceae</taxon>
        <taxon>Ilyomonas</taxon>
    </lineage>
</organism>
<dbReference type="AlphaFoldDB" id="A0A4U3L4G3"/>
<name>A0A4U3L4G3_9BACT</name>
<proteinExistence type="predicted"/>
<evidence type="ECO:0000313" key="1">
    <source>
        <dbReference type="EMBL" id="TKK69214.1"/>
    </source>
</evidence>
<reference evidence="1 2" key="1">
    <citation type="submission" date="2019-05" db="EMBL/GenBank/DDBJ databases">
        <title>Panacibacter sp. strain 17mud1-8 Genome sequencing and assembly.</title>
        <authorList>
            <person name="Chhetri G."/>
        </authorList>
    </citation>
    <scope>NUCLEOTIDE SEQUENCE [LARGE SCALE GENOMIC DNA]</scope>
    <source>
        <strain evidence="1 2">17mud1-8</strain>
    </source>
</reference>
<dbReference type="Proteomes" id="UP000305848">
    <property type="component" value="Unassembled WGS sequence"/>
</dbReference>
<gene>
    <name evidence="1" type="ORF">FC093_07815</name>
</gene>
<dbReference type="OrthoDB" id="675156at2"/>
<sequence length="157" mass="18394">MITIVAPFYTYFSKKVKELKKRNKMTGSKKKMLFWKRETVGSNLIALDITKRNLLYFNKVNNKPACVIINLKDIHSCTIKKQYHGINAGGLMKQKLQDYLKNILLYLCFNNGSRSIALPFYEEQDNRKEDAERLEIKAKEWETTISKLLNRQVAERA</sequence>
<protein>
    <submittedName>
        <fullName evidence="1">Uncharacterized protein</fullName>
    </submittedName>
</protein>
<dbReference type="EMBL" id="SZQL01000005">
    <property type="protein sequence ID" value="TKK69214.1"/>
    <property type="molecule type" value="Genomic_DNA"/>
</dbReference>
<keyword evidence="2" id="KW-1185">Reference proteome</keyword>
<accession>A0A4U3L4G3</accession>